<keyword evidence="9" id="KW-1185">Reference proteome</keyword>
<dbReference type="InterPro" id="IPR032694">
    <property type="entry name" value="CopC/D"/>
</dbReference>
<dbReference type="AlphaFoldDB" id="A0A1Q9LU68"/>
<evidence type="ECO:0000256" key="4">
    <source>
        <dbReference type="ARBA" id="ARBA00022989"/>
    </source>
</evidence>
<feature type="transmembrane region" description="Helical" evidence="6">
    <location>
        <begin position="203"/>
        <end position="224"/>
    </location>
</feature>
<evidence type="ECO:0000256" key="6">
    <source>
        <dbReference type="SAM" id="Phobius"/>
    </source>
</evidence>
<dbReference type="GO" id="GO:0006825">
    <property type="term" value="P:copper ion transport"/>
    <property type="evidence" value="ECO:0007669"/>
    <property type="project" value="InterPro"/>
</dbReference>
<evidence type="ECO:0000313" key="9">
    <source>
        <dbReference type="Proteomes" id="UP000186040"/>
    </source>
</evidence>
<feature type="domain" description="Copper resistance protein D" evidence="7">
    <location>
        <begin position="231"/>
        <end position="334"/>
    </location>
</feature>
<dbReference type="InterPro" id="IPR008457">
    <property type="entry name" value="Cu-R_CopD_dom"/>
</dbReference>
<comment type="caution">
    <text evidence="8">The sequence shown here is derived from an EMBL/GenBank/DDBJ whole genome shotgun (WGS) entry which is preliminary data.</text>
</comment>
<gene>
    <name evidence="8" type="ORF">BJP25_00195</name>
</gene>
<dbReference type="STRING" id="1193682.BJP25_00195"/>
<keyword evidence="4 6" id="KW-1133">Transmembrane helix</keyword>
<feature type="transmembrane region" description="Helical" evidence="6">
    <location>
        <begin position="55"/>
        <end position="79"/>
    </location>
</feature>
<dbReference type="RefSeq" id="WP_075972680.1">
    <property type="nucleotide sequence ID" value="NZ_MKQR01000001.1"/>
</dbReference>
<dbReference type="PANTHER" id="PTHR34820:SF4">
    <property type="entry name" value="INNER MEMBRANE PROTEIN YEBZ"/>
    <property type="match status" value="1"/>
</dbReference>
<dbReference type="PANTHER" id="PTHR34820">
    <property type="entry name" value="INNER MEMBRANE PROTEIN YEBZ"/>
    <property type="match status" value="1"/>
</dbReference>
<protein>
    <submittedName>
        <fullName evidence="8">Copper resistance protein CopD</fullName>
    </submittedName>
</protein>
<feature type="transmembrane region" description="Helical" evidence="6">
    <location>
        <begin position="136"/>
        <end position="158"/>
    </location>
</feature>
<evidence type="ECO:0000256" key="1">
    <source>
        <dbReference type="ARBA" id="ARBA00004651"/>
    </source>
</evidence>
<dbReference type="Proteomes" id="UP000186040">
    <property type="component" value="Unassembled WGS sequence"/>
</dbReference>
<evidence type="ECO:0000313" key="8">
    <source>
        <dbReference type="EMBL" id="OLR95551.1"/>
    </source>
</evidence>
<evidence type="ECO:0000256" key="2">
    <source>
        <dbReference type="ARBA" id="ARBA00022475"/>
    </source>
</evidence>
<keyword evidence="5 6" id="KW-0472">Membrane</keyword>
<reference evidence="8 9" key="1">
    <citation type="submission" date="2016-10" db="EMBL/GenBank/DDBJ databases">
        <title>The Draft Genome Sequence of Actinokineospora bangkokensis 44EHWT reveals the biosynthetic pathway of antifungal compounds Thailandins with unusual extender unit butylmalonyl-CoA.</title>
        <authorList>
            <person name="Greule A."/>
            <person name="Intra B."/>
            <person name="Flemming S."/>
            <person name="Rommel M.G."/>
            <person name="Panbangred W."/>
            <person name="Bechthold A."/>
        </authorList>
    </citation>
    <scope>NUCLEOTIDE SEQUENCE [LARGE SCALE GENOMIC DNA]</scope>
    <source>
        <strain evidence="8 9">44EHW</strain>
    </source>
</reference>
<proteinExistence type="predicted"/>
<dbReference type="EMBL" id="MKQR01000001">
    <property type="protein sequence ID" value="OLR95551.1"/>
    <property type="molecule type" value="Genomic_DNA"/>
</dbReference>
<name>A0A1Q9LU68_9PSEU</name>
<feature type="transmembrane region" description="Helical" evidence="6">
    <location>
        <begin position="313"/>
        <end position="334"/>
    </location>
</feature>
<accession>A0A1Q9LU68</accession>
<feature type="transmembrane region" description="Helical" evidence="6">
    <location>
        <begin position="100"/>
        <end position="116"/>
    </location>
</feature>
<evidence type="ECO:0000256" key="5">
    <source>
        <dbReference type="ARBA" id="ARBA00023136"/>
    </source>
</evidence>
<dbReference type="OrthoDB" id="3518068at2"/>
<sequence length="341" mass="35215">MTETRTTTPGRRYHLVASLTAGAVLGVLVGLAITAAEPVPGLPEPPAVVRVALPLVRVLLDVAAVVTTGLCLLSLLVGFDRPKLSAPLLLGARRAAVQTSLLWVGAALATLVLQAAELRPGAPLTAASVVEYVVTIAAGKALVFVAVFGLLCFGLALWSVRAGDRVPAELLAAVALFALLPLPVTGHATNPRWHDFTMISMELHVLAAAAWTGGLGAVVVVLAANRTLLAHALPRFSKLATACVLVVTATGVFNGFVELVVSPTLGVVEGLFTTDYGLLLLLKVVCLVALGLLGAKMRYRLLPAVTAHKPTALVTWAAVELGVMGLAFGIATVLTRAPINV</sequence>
<evidence type="ECO:0000256" key="3">
    <source>
        <dbReference type="ARBA" id="ARBA00022692"/>
    </source>
</evidence>
<feature type="transmembrane region" description="Helical" evidence="6">
    <location>
        <begin position="276"/>
        <end position="293"/>
    </location>
</feature>
<keyword evidence="2" id="KW-1003">Cell membrane</keyword>
<evidence type="ECO:0000259" key="7">
    <source>
        <dbReference type="Pfam" id="PF05425"/>
    </source>
</evidence>
<dbReference type="Pfam" id="PF05425">
    <property type="entry name" value="CopD"/>
    <property type="match status" value="1"/>
</dbReference>
<feature type="transmembrane region" description="Helical" evidence="6">
    <location>
        <begin position="12"/>
        <end position="35"/>
    </location>
</feature>
<organism evidence="8 9">
    <name type="scientific">Actinokineospora bangkokensis</name>
    <dbReference type="NCBI Taxonomy" id="1193682"/>
    <lineage>
        <taxon>Bacteria</taxon>
        <taxon>Bacillati</taxon>
        <taxon>Actinomycetota</taxon>
        <taxon>Actinomycetes</taxon>
        <taxon>Pseudonocardiales</taxon>
        <taxon>Pseudonocardiaceae</taxon>
        <taxon>Actinokineospora</taxon>
    </lineage>
</organism>
<feature type="transmembrane region" description="Helical" evidence="6">
    <location>
        <begin position="170"/>
        <end position="188"/>
    </location>
</feature>
<keyword evidence="3 6" id="KW-0812">Transmembrane</keyword>
<feature type="transmembrane region" description="Helical" evidence="6">
    <location>
        <begin position="236"/>
        <end position="256"/>
    </location>
</feature>
<dbReference type="GO" id="GO:0005886">
    <property type="term" value="C:plasma membrane"/>
    <property type="evidence" value="ECO:0007669"/>
    <property type="project" value="UniProtKB-SubCell"/>
</dbReference>
<comment type="subcellular location">
    <subcellularLocation>
        <location evidence="1">Cell membrane</location>
        <topology evidence="1">Multi-pass membrane protein</topology>
    </subcellularLocation>
</comment>